<proteinExistence type="predicted"/>
<accession>A0A6C0UVC7</accession>
<organism evidence="2 3">
    <name type="scientific">Haloferax volcanii</name>
    <name type="common">Halobacterium volcanii</name>
    <dbReference type="NCBI Taxonomy" id="2246"/>
    <lineage>
        <taxon>Archaea</taxon>
        <taxon>Methanobacteriati</taxon>
        <taxon>Methanobacteriota</taxon>
        <taxon>Stenosarchaea group</taxon>
        <taxon>Halobacteria</taxon>
        <taxon>Halobacteriales</taxon>
        <taxon>Haloferacaceae</taxon>
        <taxon>Haloferax</taxon>
    </lineage>
</organism>
<protein>
    <submittedName>
        <fullName evidence="2">Polysaccharide pyruvyl transferase family protein</fullName>
    </submittedName>
</protein>
<dbReference type="GeneID" id="44084511"/>
<evidence type="ECO:0000313" key="3">
    <source>
        <dbReference type="Proteomes" id="UP000465667"/>
    </source>
</evidence>
<dbReference type="AlphaFoldDB" id="A0A6C0UVC7"/>
<evidence type="ECO:0000313" key="2">
    <source>
        <dbReference type="EMBL" id="QIB79140.1"/>
    </source>
</evidence>
<keyword evidence="2" id="KW-0808">Transferase</keyword>
<feature type="domain" description="Polysaccharide pyruvyl transferase" evidence="1">
    <location>
        <begin position="12"/>
        <end position="279"/>
    </location>
</feature>
<dbReference type="InterPro" id="IPR007345">
    <property type="entry name" value="Polysacch_pyruvyl_Trfase"/>
</dbReference>
<name>A0A6C0UVC7_HALVO</name>
<dbReference type="GO" id="GO:0016740">
    <property type="term" value="F:transferase activity"/>
    <property type="evidence" value="ECO:0007669"/>
    <property type="project" value="UniProtKB-KW"/>
</dbReference>
<dbReference type="EMBL" id="CP048738">
    <property type="protein sequence ID" value="QIB79140.1"/>
    <property type="molecule type" value="Genomic_DNA"/>
</dbReference>
<dbReference type="KEGG" id="hale:G3A49_13840"/>
<dbReference type="Proteomes" id="UP000465667">
    <property type="component" value="Chromosome"/>
</dbReference>
<dbReference type="Pfam" id="PF04230">
    <property type="entry name" value="PS_pyruv_trans"/>
    <property type="match status" value="1"/>
</dbReference>
<sequence>MRILLLRTWITNIGNGFIDKGARATVERAFPNAEIIETSGHGNMAAARRTKGLLPNLFSSRDEARYGRLYKDNNDSPIHGVTNIAELVDVDLAIFPGCILYEHALEKYYKVFKKLNESNVPVILLGAGGGDYSKDTQRYVRQFIDEVEPIGLITRDSDAYECYKDDIPFTYDGIDNAFFIDEWYDPPSANTDYDVATFDKIEAKVQSPRQLIHADHFPVEQPYGDIWQKLKKMKKQWGLFQQDNYFLSDTLEDYLFLYANTRVTHSDRIHACIPTLVYGNRAQFWFETPRAALFDKVLSEDITESPVSLDSSVISRVKQEQVNALQKASKEMK</sequence>
<dbReference type="RefSeq" id="WP_163489397.1">
    <property type="nucleotide sequence ID" value="NZ_CP048738.1"/>
</dbReference>
<reference evidence="2 3" key="1">
    <citation type="submission" date="2020-02" db="EMBL/GenBank/DDBJ databases">
        <title>Whole genome sequence of Haloferax alexandrinus pws1.</title>
        <authorList>
            <person name="Verma D.K."/>
            <person name="Gopal K."/>
            <person name="Prasad E.S."/>
        </authorList>
    </citation>
    <scope>NUCLEOTIDE SEQUENCE [LARGE SCALE GENOMIC DNA]</scope>
    <source>
        <strain evidence="3">wsp1</strain>
    </source>
</reference>
<evidence type="ECO:0000259" key="1">
    <source>
        <dbReference type="Pfam" id="PF04230"/>
    </source>
</evidence>
<gene>
    <name evidence="2" type="ORF">G3A49_13840</name>
</gene>